<protein>
    <submittedName>
        <fullName evidence="1">Uncharacterized protein</fullName>
    </submittedName>
</protein>
<dbReference type="RefSeq" id="WP_014246544.1">
    <property type="nucleotide sequence ID" value="NC_016622.1"/>
</dbReference>
<organism evidence="1 2">
    <name type="scientific">Azospirillum lipoferum (strain 4B)</name>
    <dbReference type="NCBI Taxonomy" id="862719"/>
    <lineage>
        <taxon>Bacteria</taxon>
        <taxon>Pseudomonadati</taxon>
        <taxon>Pseudomonadota</taxon>
        <taxon>Alphaproteobacteria</taxon>
        <taxon>Rhodospirillales</taxon>
        <taxon>Azospirillaceae</taxon>
        <taxon>Azospirillum</taxon>
    </lineage>
</organism>
<name>G7Z7M0_AZOL4</name>
<reference evidence="2" key="1">
    <citation type="journal article" date="2011" name="PLoS Genet.">
        <title>Azospirillum genomes reveal transition of bacteria from aquatic to terrestrial environments.</title>
        <authorList>
            <person name="Wisniewski-Dye F."/>
            <person name="Borziak K."/>
            <person name="Khalsa-Moyers G."/>
            <person name="Alexandre G."/>
            <person name="Sukharnikov L.O."/>
            <person name="Wuichet K."/>
            <person name="Hurst G.B."/>
            <person name="McDonald W.H."/>
            <person name="Robertson J.S."/>
            <person name="Barbe V."/>
            <person name="Calteau A."/>
            <person name="Rouy Z."/>
            <person name="Mangenot S."/>
            <person name="Prigent-Combaret C."/>
            <person name="Normand P."/>
            <person name="Boyer M."/>
            <person name="Siguier P."/>
            <person name="Dessaux Y."/>
            <person name="Elmerich C."/>
            <person name="Condemine G."/>
            <person name="Krishnen G."/>
            <person name="Kennedy I."/>
            <person name="Paterson A.H."/>
            <person name="Gonzalez V."/>
            <person name="Mavingui P."/>
            <person name="Zhulin I.B."/>
        </authorList>
    </citation>
    <scope>NUCLEOTIDE SEQUENCE [LARGE SCALE GENOMIC DNA]</scope>
    <source>
        <strain evidence="2">4B</strain>
    </source>
</reference>
<sequence>MSKKRDMQRLIRAWKDESGEQEIDMQKVALYALKKGWPMPQPKSPVEMLAKQFSDAAREEIGRDPNTGRPYRVYHAVPVQSGQMTFYTWWDINEAPRKVMHKSLVNRREQMIGDGLQLTLDASYWNSRHPDEEPIALPMDLSLDIEWRLNAPDDNEDAA</sequence>
<proteinExistence type="predicted"/>
<evidence type="ECO:0000313" key="1">
    <source>
        <dbReference type="EMBL" id="CBS85469.1"/>
    </source>
</evidence>
<keyword evidence="2" id="KW-1185">Reference proteome</keyword>
<dbReference type="KEGG" id="ali:AZOLI_0044"/>
<gene>
    <name evidence="1" type="ordered locus">AZOLI_0044</name>
</gene>
<dbReference type="EMBL" id="FQ311868">
    <property type="protein sequence ID" value="CBS85469.1"/>
    <property type="molecule type" value="Genomic_DNA"/>
</dbReference>
<accession>G7Z7M0</accession>
<dbReference type="Proteomes" id="UP000005667">
    <property type="component" value="Chromosome"/>
</dbReference>
<evidence type="ECO:0000313" key="2">
    <source>
        <dbReference type="Proteomes" id="UP000005667"/>
    </source>
</evidence>
<dbReference type="HOGENOM" id="CLU_136123_0_0_5"/>
<dbReference type="OrthoDB" id="7565928at2"/>
<dbReference type="AlphaFoldDB" id="G7Z7M0"/>